<dbReference type="GO" id="GO:0009060">
    <property type="term" value="P:aerobic respiration"/>
    <property type="evidence" value="ECO:0007669"/>
    <property type="project" value="TreeGrafter"/>
</dbReference>
<dbReference type="SUPFAM" id="SSF54862">
    <property type="entry name" value="4Fe-4S ferredoxins"/>
    <property type="match status" value="1"/>
</dbReference>
<dbReference type="PANTHER" id="PTHR10849:SF35">
    <property type="entry name" value="FORMATE HYDROGENLYASE SUBUNIT 6-RELATED"/>
    <property type="match status" value="1"/>
</dbReference>
<keyword evidence="2" id="KW-0479">Metal-binding</keyword>
<dbReference type="InterPro" id="IPR010226">
    <property type="entry name" value="NADH_quinone_OxRdtase_chainI"/>
</dbReference>
<evidence type="ECO:0000256" key="4">
    <source>
        <dbReference type="ARBA" id="ARBA00023004"/>
    </source>
</evidence>
<dbReference type="Pfam" id="PF12838">
    <property type="entry name" value="Fer4_7"/>
    <property type="match status" value="1"/>
</dbReference>
<keyword evidence="3" id="KW-0677">Repeat</keyword>
<dbReference type="GO" id="GO:0016020">
    <property type="term" value="C:membrane"/>
    <property type="evidence" value="ECO:0007669"/>
    <property type="project" value="InterPro"/>
</dbReference>
<evidence type="ECO:0000256" key="3">
    <source>
        <dbReference type="ARBA" id="ARBA00022737"/>
    </source>
</evidence>
<dbReference type="NCBIfam" id="NF009053">
    <property type="entry name" value="PRK12387.1"/>
    <property type="match status" value="1"/>
</dbReference>
<dbReference type="InterPro" id="IPR017896">
    <property type="entry name" value="4Fe4S_Fe-S-bd"/>
</dbReference>
<dbReference type="AlphaFoldDB" id="A0A212J3N3"/>
<keyword evidence="5" id="KW-0411">Iron-sulfur</keyword>
<protein>
    <submittedName>
        <fullName evidence="7">Hydrogenase 4, Fe-S subunit</fullName>
    </submittedName>
</protein>
<evidence type="ECO:0000256" key="5">
    <source>
        <dbReference type="ARBA" id="ARBA00023014"/>
    </source>
</evidence>
<sequence>MLKLLKIVRDAGEVTIKYPFAPAEFTPTFRGKPEYDPKRCIACAACAIACPPNALTIETDLEKGVRTWQFCAGRCIFCGRCEEVCPTRALRLSQEFELAVMRKDDLYERCTFSLCHCRQCGTPFAPQKEVDYALALTMQADGVTEEDPDQRRQFETCPQCKRKQTLGLKPRQEV</sequence>
<dbReference type="Gene3D" id="3.30.70.3270">
    <property type="match status" value="1"/>
</dbReference>
<accession>A0A212J3N3</accession>
<dbReference type="EMBL" id="FLUP01000001">
    <property type="protein sequence ID" value="SBV94068.1"/>
    <property type="molecule type" value="Genomic_DNA"/>
</dbReference>
<evidence type="ECO:0000256" key="2">
    <source>
        <dbReference type="ARBA" id="ARBA00022723"/>
    </source>
</evidence>
<dbReference type="PROSITE" id="PS51379">
    <property type="entry name" value="4FE4S_FER_2"/>
    <property type="match status" value="2"/>
</dbReference>
<dbReference type="GO" id="GO:0003954">
    <property type="term" value="F:NADH dehydrogenase activity"/>
    <property type="evidence" value="ECO:0007669"/>
    <property type="project" value="TreeGrafter"/>
</dbReference>
<reference evidence="7" key="1">
    <citation type="submission" date="2016-04" db="EMBL/GenBank/DDBJ databases">
        <authorList>
            <person name="Evans L.H."/>
            <person name="Alamgir A."/>
            <person name="Owens N."/>
            <person name="Weber N.D."/>
            <person name="Virtaneva K."/>
            <person name="Barbian K."/>
            <person name="Babar A."/>
            <person name="Rosenke K."/>
        </authorList>
    </citation>
    <scope>NUCLEOTIDE SEQUENCE</scope>
    <source>
        <strain evidence="7">92-2</strain>
    </source>
</reference>
<dbReference type="PROSITE" id="PS00198">
    <property type="entry name" value="4FE4S_FER_1"/>
    <property type="match status" value="1"/>
</dbReference>
<feature type="domain" description="4Fe-4S ferredoxin-type" evidence="6">
    <location>
        <begin position="31"/>
        <end position="60"/>
    </location>
</feature>
<gene>
    <name evidence="7" type="primary">hyfH</name>
    <name evidence="7" type="ORF">KM92DES2_10482</name>
</gene>
<evidence type="ECO:0000259" key="6">
    <source>
        <dbReference type="PROSITE" id="PS51379"/>
    </source>
</evidence>
<feature type="domain" description="4Fe-4S ferredoxin-type" evidence="6">
    <location>
        <begin position="66"/>
        <end position="95"/>
    </location>
</feature>
<dbReference type="RefSeq" id="WP_215647023.1">
    <property type="nucleotide sequence ID" value="NZ_CABSIF010000004.1"/>
</dbReference>
<evidence type="ECO:0000313" key="7">
    <source>
        <dbReference type="EMBL" id="SBV94068.1"/>
    </source>
</evidence>
<keyword evidence="4" id="KW-0408">Iron</keyword>
<dbReference type="GO" id="GO:0046872">
    <property type="term" value="F:metal ion binding"/>
    <property type="evidence" value="ECO:0007669"/>
    <property type="project" value="UniProtKB-KW"/>
</dbReference>
<keyword evidence="1" id="KW-0004">4Fe-4S</keyword>
<name>A0A212J3N3_9BACT</name>
<dbReference type="GO" id="GO:0051539">
    <property type="term" value="F:4 iron, 4 sulfur cluster binding"/>
    <property type="evidence" value="ECO:0007669"/>
    <property type="project" value="UniProtKB-KW"/>
</dbReference>
<dbReference type="InterPro" id="IPR017900">
    <property type="entry name" value="4Fe4S_Fe_S_CS"/>
</dbReference>
<evidence type="ECO:0000256" key="1">
    <source>
        <dbReference type="ARBA" id="ARBA00022485"/>
    </source>
</evidence>
<proteinExistence type="predicted"/>
<dbReference type="PANTHER" id="PTHR10849">
    <property type="entry name" value="NADH DEHYDROGENASE UBIQUINONE IRON-SULFUR PROTEIN 8, MITOCHONDRIAL"/>
    <property type="match status" value="1"/>
</dbReference>
<organism evidence="7">
    <name type="scientific">uncultured Desulfovibrio sp</name>
    <dbReference type="NCBI Taxonomy" id="167968"/>
    <lineage>
        <taxon>Bacteria</taxon>
        <taxon>Pseudomonadati</taxon>
        <taxon>Thermodesulfobacteriota</taxon>
        <taxon>Desulfovibrionia</taxon>
        <taxon>Desulfovibrionales</taxon>
        <taxon>Desulfovibrionaceae</taxon>
        <taxon>Desulfovibrio</taxon>
        <taxon>environmental samples</taxon>
    </lineage>
</organism>